<keyword evidence="3" id="KW-1185">Reference proteome</keyword>
<organism evidence="2 3">
    <name type="scientific">Pleurodeles waltl</name>
    <name type="common">Iberian ribbed newt</name>
    <dbReference type="NCBI Taxonomy" id="8319"/>
    <lineage>
        <taxon>Eukaryota</taxon>
        <taxon>Metazoa</taxon>
        <taxon>Chordata</taxon>
        <taxon>Craniata</taxon>
        <taxon>Vertebrata</taxon>
        <taxon>Euteleostomi</taxon>
        <taxon>Amphibia</taxon>
        <taxon>Batrachia</taxon>
        <taxon>Caudata</taxon>
        <taxon>Salamandroidea</taxon>
        <taxon>Salamandridae</taxon>
        <taxon>Pleurodelinae</taxon>
        <taxon>Pleurodeles</taxon>
    </lineage>
</organism>
<feature type="region of interest" description="Disordered" evidence="1">
    <location>
        <begin position="1"/>
        <end position="25"/>
    </location>
</feature>
<reference evidence="2" key="1">
    <citation type="journal article" date="2022" name="bioRxiv">
        <title>Sequencing and chromosome-scale assembly of the giantPleurodeles waltlgenome.</title>
        <authorList>
            <person name="Brown T."/>
            <person name="Elewa A."/>
            <person name="Iarovenko S."/>
            <person name="Subramanian E."/>
            <person name="Araus A.J."/>
            <person name="Petzold A."/>
            <person name="Susuki M."/>
            <person name="Suzuki K.-i.T."/>
            <person name="Hayashi T."/>
            <person name="Toyoda A."/>
            <person name="Oliveira C."/>
            <person name="Osipova E."/>
            <person name="Leigh N.D."/>
            <person name="Simon A."/>
            <person name="Yun M.H."/>
        </authorList>
    </citation>
    <scope>NUCLEOTIDE SEQUENCE</scope>
    <source>
        <strain evidence="2">20211129_DDA</strain>
        <tissue evidence="2">Liver</tissue>
    </source>
</reference>
<sequence>DSDTISISDGLNDSTDIPETTSLYEDIPDASRERVLLNFSCRAAYTYQAQREDELSFK</sequence>
<name>A0AAV7UHU3_PLEWA</name>
<gene>
    <name evidence="2" type="ORF">NDU88_005058</name>
</gene>
<accession>A0AAV7UHU3</accession>
<dbReference type="AlphaFoldDB" id="A0AAV7UHU3"/>
<feature type="compositionally biased region" description="Polar residues" evidence="1">
    <location>
        <begin position="1"/>
        <end position="23"/>
    </location>
</feature>
<dbReference type="Proteomes" id="UP001066276">
    <property type="component" value="Chromosome 3_1"/>
</dbReference>
<feature type="non-terminal residue" evidence="2">
    <location>
        <position position="1"/>
    </location>
</feature>
<evidence type="ECO:0000313" key="2">
    <source>
        <dbReference type="EMBL" id="KAJ1188296.1"/>
    </source>
</evidence>
<evidence type="ECO:0000313" key="3">
    <source>
        <dbReference type="Proteomes" id="UP001066276"/>
    </source>
</evidence>
<feature type="non-terminal residue" evidence="2">
    <location>
        <position position="58"/>
    </location>
</feature>
<proteinExistence type="predicted"/>
<comment type="caution">
    <text evidence="2">The sequence shown here is derived from an EMBL/GenBank/DDBJ whole genome shotgun (WGS) entry which is preliminary data.</text>
</comment>
<protein>
    <submittedName>
        <fullName evidence="2">Uncharacterized protein</fullName>
    </submittedName>
</protein>
<evidence type="ECO:0000256" key="1">
    <source>
        <dbReference type="SAM" id="MobiDB-lite"/>
    </source>
</evidence>
<dbReference type="EMBL" id="JANPWB010000005">
    <property type="protein sequence ID" value="KAJ1188296.1"/>
    <property type="molecule type" value="Genomic_DNA"/>
</dbReference>